<accession>V8CDA5</accession>
<dbReference type="Proteomes" id="UP000018731">
    <property type="component" value="Unassembled WGS sequence"/>
</dbReference>
<evidence type="ECO:0000313" key="4">
    <source>
        <dbReference type="EMBL" id="ETD24980.1"/>
    </source>
</evidence>
<dbReference type="PATRIC" id="fig|1357400.3.peg.435"/>
<dbReference type="RefSeq" id="WP_023926982.1">
    <property type="nucleotide sequence ID" value="NZ_KI669454.1"/>
</dbReference>
<organism evidence="4 5">
    <name type="scientific">Helicobacter macacae MIT 99-5501</name>
    <dbReference type="NCBI Taxonomy" id="1357400"/>
    <lineage>
        <taxon>Bacteria</taxon>
        <taxon>Pseudomonadati</taxon>
        <taxon>Campylobacterota</taxon>
        <taxon>Epsilonproteobacteria</taxon>
        <taxon>Campylobacterales</taxon>
        <taxon>Helicobacteraceae</taxon>
        <taxon>Helicobacter</taxon>
    </lineage>
</organism>
<dbReference type="HOGENOM" id="CLU_1956576_0_0_7"/>
<protein>
    <recommendedName>
        <fullName evidence="6">Prepilin-type N-terminal cleavage/methylation domain-containing protein</fullName>
    </recommendedName>
</protein>
<gene>
    <name evidence="4" type="ORF">HMPREF2086_00315</name>
</gene>
<keyword evidence="3" id="KW-1133">Transmembrane helix</keyword>
<sequence length="128" mass="14510">MKNPHKTDATKSLKSHKPSKSQYKKACKNSSTHRAFALLEVVFAVLILGVAFGILARFYHTRAQSQEAQNITQNLEQIQQQEEKIIAELESQLSPKSHKIIGTNGEFCEGKMFEKSAFKLFKPQNCEQ</sequence>
<evidence type="ECO:0008006" key="6">
    <source>
        <dbReference type="Google" id="ProtNLM"/>
    </source>
</evidence>
<dbReference type="EMBL" id="AZJI01000001">
    <property type="protein sequence ID" value="ETD24980.1"/>
    <property type="molecule type" value="Genomic_DNA"/>
</dbReference>
<dbReference type="AlphaFoldDB" id="V8CDA5"/>
<keyword evidence="3" id="KW-0812">Transmembrane</keyword>
<feature type="region of interest" description="Disordered" evidence="2">
    <location>
        <begin position="1"/>
        <end position="26"/>
    </location>
</feature>
<keyword evidence="5" id="KW-1185">Reference proteome</keyword>
<dbReference type="OrthoDB" id="5329550at2"/>
<evidence type="ECO:0000256" key="2">
    <source>
        <dbReference type="SAM" id="MobiDB-lite"/>
    </source>
</evidence>
<reference evidence="4 5" key="1">
    <citation type="journal article" date="2014" name="Genome Announc.">
        <title>Draft genome sequences of six enterohepatic helicobacter species isolated from humans and one from rhesus macaques.</title>
        <authorList>
            <person name="Shen Z."/>
            <person name="Sheh A."/>
            <person name="Young S.K."/>
            <person name="Abouelliel A."/>
            <person name="Ward D.V."/>
            <person name="Earl A.M."/>
            <person name="Fox J.G."/>
        </authorList>
    </citation>
    <scope>NUCLEOTIDE SEQUENCE [LARGE SCALE GENOMIC DNA]</scope>
    <source>
        <strain evidence="4 5">MIT 99-5501</strain>
    </source>
</reference>
<evidence type="ECO:0000256" key="1">
    <source>
        <dbReference type="SAM" id="Coils"/>
    </source>
</evidence>
<feature type="coiled-coil region" evidence="1">
    <location>
        <begin position="61"/>
        <end position="92"/>
    </location>
</feature>
<evidence type="ECO:0000313" key="5">
    <source>
        <dbReference type="Proteomes" id="UP000018731"/>
    </source>
</evidence>
<feature type="transmembrane region" description="Helical" evidence="3">
    <location>
        <begin position="35"/>
        <end position="56"/>
    </location>
</feature>
<comment type="caution">
    <text evidence="4">The sequence shown here is derived from an EMBL/GenBank/DDBJ whole genome shotgun (WGS) entry which is preliminary data.</text>
</comment>
<feature type="compositionally biased region" description="Basic and acidic residues" evidence="2">
    <location>
        <begin position="1"/>
        <end position="11"/>
    </location>
</feature>
<keyword evidence="3" id="KW-0472">Membrane</keyword>
<feature type="compositionally biased region" description="Basic residues" evidence="2">
    <location>
        <begin position="13"/>
        <end position="26"/>
    </location>
</feature>
<evidence type="ECO:0000256" key="3">
    <source>
        <dbReference type="SAM" id="Phobius"/>
    </source>
</evidence>
<keyword evidence="1" id="KW-0175">Coiled coil</keyword>
<proteinExistence type="predicted"/>
<name>V8CDA5_9HELI</name>
<dbReference type="STRING" id="1357400.HMPREF2086_00315"/>